<dbReference type="EMBL" id="CAJNOC010005663">
    <property type="protein sequence ID" value="CAF1058494.1"/>
    <property type="molecule type" value="Genomic_DNA"/>
</dbReference>
<reference evidence="5" key="1">
    <citation type="submission" date="2021-02" db="EMBL/GenBank/DDBJ databases">
        <authorList>
            <person name="Nowell W R."/>
        </authorList>
    </citation>
    <scope>NUCLEOTIDE SEQUENCE</scope>
    <source>
        <strain evidence="5">Ploen Becks lab</strain>
    </source>
</reference>
<evidence type="ECO:0000313" key="6">
    <source>
        <dbReference type="Proteomes" id="UP000663879"/>
    </source>
</evidence>
<dbReference type="GO" id="GO:0005743">
    <property type="term" value="C:mitochondrial inner membrane"/>
    <property type="evidence" value="ECO:0007669"/>
    <property type="project" value="UniProtKB-SubCell"/>
</dbReference>
<dbReference type="PRINTS" id="PR00679">
    <property type="entry name" value="PROHIBITIN"/>
</dbReference>
<keyword evidence="6" id="KW-1185">Reference proteome</keyword>
<keyword evidence="2" id="KW-0496">Mitochondrion</keyword>
<feature type="domain" description="Band 7" evidence="4">
    <location>
        <begin position="25"/>
        <end position="186"/>
    </location>
</feature>
<name>A0A814L151_9BILA</name>
<organism evidence="5 6">
    <name type="scientific">Brachionus calyciflorus</name>
    <dbReference type="NCBI Taxonomy" id="104777"/>
    <lineage>
        <taxon>Eukaryota</taxon>
        <taxon>Metazoa</taxon>
        <taxon>Spiralia</taxon>
        <taxon>Gnathifera</taxon>
        <taxon>Rotifera</taxon>
        <taxon>Eurotatoria</taxon>
        <taxon>Monogononta</taxon>
        <taxon>Pseudotrocha</taxon>
        <taxon>Ploima</taxon>
        <taxon>Brachionidae</taxon>
        <taxon>Brachionus</taxon>
    </lineage>
</organism>
<protein>
    <recommendedName>
        <fullName evidence="2">Prohibitin</fullName>
    </recommendedName>
</protein>
<dbReference type="InterPro" id="IPR001107">
    <property type="entry name" value="Band_7"/>
</dbReference>
<proteinExistence type="inferred from homology"/>
<accession>A0A814L151</accession>
<dbReference type="SUPFAM" id="SSF117892">
    <property type="entry name" value="Band 7/SPFH domain"/>
    <property type="match status" value="1"/>
</dbReference>
<dbReference type="InterPro" id="IPR000163">
    <property type="entry name" value="Prohibitin"/>
</dbReference>
<dbReference type="Gene3D" id="3.30.479.30">
    <property type="entry name" value="Band 7 domain"/>
    <property type="match status" value="1"/>
</dbReference>
<dbReference type="Proteomes" id="UP000663879">
    <property type="component" value="Unassembled WGS sequence"/>
</dbReference>
<keyword evidence="3" id="KW-0732">Signal</keyword>
<dbReference type="PANTHER" id="PTHR23222:SF0">
    <property type="entry name" value="PROHIBITIN 1"/>
    <property type="match status" value="1"/>
</dbReference>
<evidence type="ECO:0000256" key="1">
    <source>
        <dbReference type="ARBA" id="ARBA00009658"/>
    </source>
</evidence>
<evidence type="ECO:0000256" key="3">
    <source>
        <dbReference type="SAM" id="SignalP"/>
    </source>
</evidence>
<dbReference type="CDD" id="cd03401">
    <property type="entry name" value="SPFH_prohibitin"/>
    <property type="match status" value="1"/>
</dbReference>
<feature type="chain" id="PRO_5032456152" description="Prohibitin" evidence="3">
    <location>
        <begin position="21"/>
        <end position="273"/>
    </location>
</feature>
<keyword evidence="2" id="KW-0472">Membrane</keyword>
<comment type="similarity">
    <text evidence="1 2">Belongs to the prohibitin family.</text>
</comment>
<dbReference type="InterPro" id="IPR036013">
    <property type="entry name" value="Band_7/SPFH_dom_sf"/>
</dbReference>
<dbReference type="FunFam" id="3.30.479.30:FF:000001">
    <property type="entry name" value="Prohibitin 2"/>
    <property type="match status" value="1"/>
</dbReference>
<dbReference type="AlphaFoldDB" id="A0A814L151"/>
<keyword evidence="2" id="KW-0999">Mitochondrion inner membrane</keyword>
<evidence type="ECO:0000313" key="5">
    <source>
        <dbReference type="EMBL" id="CAF1058494.1"/>
    </source>
</evidence>
<sequence>MSKLMNALTRLGVGIALVGGAANSMLYNVDGGHRAVIFDRFQGVKQDVIGEGTHFMVPWLHRPIIFDIRTRPRSVAVSTGSKDLQTVNISLRTLYRPKAEFLPKIFSNLGLDYEERVLPSIINEVLKAVVAQFDASELITQRTMVSHEISKMLTERAGQFGLILDDISITHLTFGQEFTNAVEAKQVAQQEAEKARFLVEKAEQSKQAAIITAEGDSKAAELIAKALQDAGDALIELRRIETAEDIANTLSQSPNVAYISENANMLLSGLAMK</sequence>
<dbReference type="Pfam" id="PF01145">
    <property type="entry name" value="Band_7"/>
    <property type="match status" value="1"/>
</dbReference>
<evidence type="ECO:0000259" key="4">
    <source>
        <dbReference type="SMART" id="SM00244"/>
    </source>
</evidence>
<dbReference type="GO" id="GO:0007005">
    <property type="term" value="P:mitochondrion organization"/>
    <property type="evidence" value="ECO:0007669"/>
    <property type="project" value="TreeGrafter"/>
</dbReference>
<evidence type="ECO:0000256" key="2">
    <source>
        <dbReference type="RuleBase" id="RU366048"/>
    </source>
</evidence>
<comment type="caution">
    <text evidence="5">The sequence shown here is derived from an EMBL/GenBank/DDBJ whole genome shotgun (WGS) entry which is preliminary data.</text>
</comment>
<dbReference type="SMART" id="SM00244">
    <property type="entry name" value="PHB"/>
    <property type="match status" value="1"/>
</dbReference>
<dbReference type="OrthoDB" id="275637at2759"/>
<gene>
    <name evidence="5" type="ORF">OXX778_LOCUS19168</name>
</gene>
<comment type="subcellular location">
    <subcellularLocation>
        <location evidence="2">Mitochondrion inner membrane</location>
    </subcellularLocation>
</comment>
<dbReference type="PANTHER" id="PTHR23222">
    <property type="entry name" value="PROHIBITIN"/>
    <property type="match status" value="1"/>
</dbReference>
<feature type="signal peptide" evidence="3">
    <location>
        <begin position="1"/>
        <end position="20"/>
    </location>
</feature>